<keyword evidence="1" id="KW-0732">Signal</keyword>
<comment type="caution">
    <text evidence="2">The sequence shown here is derived from an EMBL/GenBank/DDBJ whole genome shotgun (WGS) entry which is preliminary data.</text>
</comment>
<evidence type="ECO:0000313" key="2">
    <source>
        <dbReference type="EMBL" id="GGG59915.1"/>
    </source>
</evidence>
<dbReference type="Proteomes" id="UP000601361">
    <property type="component" value="Unassembled WGS sequence"/>
</dbReference>
<name>A0ABQ1X4Q8_9BACT</name>
<keyword evidence="3" id="KW-1185">Reference proteome</keyword>
<evidence type="ECO:0000313" key="3">
    <source>
        <dbReference type="Proteomes" id="UP000601361"/>
    </source>
</evidence>
<proteinExistence type="predicted"/>
<dbReference type="Pfam" id="PF20329">
    <property type="entry name" value="DUF6624"/>
    <property type="match status" value="1"/>
</dbReference>
<dbReference type="InterPro" id="IPR046732">
    <property type="entry name" value="DUF6624"/>
</dbReference>
<gene>
    <name evidence="2" type="ORF">GCM10011378_39880</name>
</gene>
<sequence>MIMRSIQMVLSSLCLLGSLHYVAQAQTPAVQLPKVQRLVDSLFTAQGQVQQAITAASADSSRQQLHITYQALLQRHQAVLEGMLKEVGFPDETKVGSASSLRYTLMVAQCKQQPKFQERVLHRMKPLVGKGADPSAYAILLDQVELAAGRAQVYGTQLVYEGNEMGRQVRKPLVEPAKVDERRMAIGLPPLMDYLATQNKGHQPSNKQPKRVK</sequence>
<accession>A0ABQ1X4Q8</accession>
<evidence type="ECO:0000256" key="1">
    <source>
        <dbReference type="SAM" id="SignalP"/>
    </source>
</evidence>
<feature type="chain" id="PRO_5045435319" description="DUF4142 domain-containing protein" evidence="1">
    <location>
        <begin position="26"/>
        <end position="213"/>
    </location>
</feature>
<reference evidence="3" key="1">
    <citation type="journal article" date="2019" name="Int. J. Syst. Evol. Microbiol.">
        <title>The Global Catalogue of Microorganisms (GCM) 10K type strain sequencing project: providing services to taxonomists for standard genome sequencing and annotation.</title>
        <authorList>
            <consortium name="The Broad Institute Genomics Platform"/>
            <consortium name="The Broad Institute Genome Sequencing Center for Infectious Disease"/>
            <person name="Wu L."/>
            <person name="Ma J."/>
        </authorList>
    </citation>
    <scope>NUCLEOTIDE SEQUENCE [LARGE SCALE GENOMIC DNA]</scope>
    <source>
        <strain evidence="3">CGMCC 1.12990</strain>
    </source>
</reference>
<evidence type="ECO:0008006" key="4">
    <source>
        <dbReference type="Google" id="ProtNLM"/>
    </source>
</evidence>
<protein>
    <recommendedName>
        <fullName evidence="4">DUF4142 domain-containing protein</fullName>
    </recommendedName>
</protein>
<organism evidence="2 3">
    <name type="scientific">Hymenobacter glacieicola</name>
    <dbReference type="NCBI Taxonomy" id="1562124"/>
    <lineage>
        <taxon>Bacteria</taxon>
        <taxon>Pseudomonadati</taxon>
        <taxon>Bacteroidota</taxon>
        <taxon>Cytophagia</taxon>
        <taxon>Cytophagales</taxon>
        <taxon>Hymenobacteraceae</taxon>
        <taxon>Hymenobacter</taxon>
    </lineage>
</organism>
<feature type="signal peptide" evidence="1">
    <location>
        <begin position="1"/>
        <end position="25"/>
    </location>
</feature>
<dbReference type="EMBL" id="BMGS01000014">
    <property type="protein sequence ID" value="GGG59915.1"/>
    <property type="molecule type" value="Genomic_DNA"/>
</dbReference>